<dbReference type="OrthoDB" id="425534at2759"/>
<proteinExistence type="inferred from homology"/>
<feature type="region of interest" description="Disordered" evidence="3">
    <location>
        <begin position="552"/>
        <end position="599"/>
    </location>
</feature>
<evidence type="ECO:0000313" key="8">
    <source>
        <dbReference type="Proteomes" id="UP000027456"/>
    </source>
</evidence>
<feature type="domain" description="Peptidase S33 tripeptidyl aminopeptidase-like C-terminal" evidence="6">
    <location>
        <begin position="1958"/>
        <end position="2051"/>
    </location>
</feature>
<dbReference type="InterPro" id="IPR051601">
    <property type="entry name" value="Serine_prot/Carboxylest_S33"/>
</dbReference>
<feature type="compositionally biased region" description="Polar residues" evidence="3">
    <location>
        <begin position="721"/>
        <end position="744"/>
    </location>
</feature>
<feature type="signal peptide" evidence="4">
    <location>
        <begin position="1"/>
        <end position="23"/>
    </location>
</feature>
<evidence type="ECO:0000313" key="7">
    <source>
        <dbReference type="EMBL" id="KEP52868.1"/>
    </source>
</evidence>
<dbReference type="Pfam" id="PF08386">
    <property type="entry name" value="Abhydrolase_4"/>
    <property type="match status" value="1"/>
</dbReference>
<dbReference type="GO" id="GO:0016787">
    <property type="term" value="F:hydrolase activity"/>
    <property type="evidence" value="ECO:0007669"/>
    <property type="project" value="UniProtKB-KW"/>
</dbReference>
<feature type="compositionally biased region" description="Polar residues" evidence="3">
    <location>
        <begin position="839"/>
        <end position="849"/>
    </location>
</feature>
<dbReference type="InterPro" id="IPR029058">
    <property type="entry name" value="AB_hydrolase_fold"/>
</dbReference>
<dbReference type="InterPro" id="IPR013595">
    <property type="entry name" value="Pept_S33_TAP-like_C"/>
</dbReference>
<accession>A0A074S7K3</accession>
<dbReference type="Pfam" id="PF00561">
    <property type="entry name" value="Abhydrolase_1"/>
    <property type="match status" value="1"/>
</dbReference>
<comment type="caution">
    <text evidence="7">The sequence shown here is derived from an EMBL/GenBank/DDBJ whole genome shotgun (WGS) entry which is preliminary data.</text>
</comment>
<feature type="domain" description="AB hydrolase-1" evidence="5">
    <location>
        <begin position="1609"/>
        <end position="1788"/>
    </location>
</feature>
<dbReference type="InterPro" id="IPR000073">
    <property type="entry name" value="AB_hydrolase_1"/>
</dbReference>
<evidence type="ECO:0000256" key="3">
    <source>
        <dbReference type="SAM" id="MobiDB-lite"/>
    </source>
</evidence>
<protein>
    <submittedName>
        <fullName evidence="7">Alpha/beta fold hydrolase</fullName>
    </submittedName>
</protein>
<evidence type="ECO:0000256" key="2">
    <source>
        <dbReference type="ARBA" id="ARBA00022801"/>
    </source>
</evidence>
<sequence>MVQFKGGLSGLLLGLSLLNGVVGRKVNTTIYDTNTAHITYAPQEDFCVRWIYRSQGKLATLHRSLDHEQPTMTIKFQGSSIWLYGPPRSQLPATPVDHKICLYENHRVASDIACYRVDVAEAYSAAEDYNAPVVIFAKGGLQDQEHQLVVSVGDPVDEVDKHRGVQFSHAVYTIERPTPWPTDEDSWRFREVVVHDTHPLLSYWPKEPVSASLWPWSTDPSGWFSKTHLAEDGSRVSWHELRSRGESNQDKWGMDITVTAGVVALYGVPKAHIAEIDSLSNVCVQVDSGPCEIVNVKDAYLRIENHHEAVSLWRNQSLDPYQQTRMSIRLVKMGGNNLKVFPFQAIHYYEQQEYSSPDPPVGQLEDVAVVHDDQAIVYHPGRRCLNYVAWWCAEWFDPWAWKEAGPSGSVLTYRSTVSSYRAAEDPSITLNFQGSAVYVYGAPKSFMKDGFASQHICINNACHIVDVEQAYLNAPEVHMELANAHPLQTLDASNLSTLSTIHPELDPVLIWSMTGLDDKIQHSLRLALAELPSPEKAEMSIAKVVYTKVTYGPEQSRPDTPVPPDHTDEGPLYPPHAIEWAPRLPSPHPAQPHRPSSEPSKLPYVLWPVLGTLVFFSICVFLVISRDSTETPERRPIRPITPPPPYVPGPRPRPTPRVVRPNPPPVRPNPPRPNPPPYRPNPPPAPPNVAPFPVQPIQQDRNNVGPCPGFNIALPKPEYTDSVQKQPSTSSPKPQTAASSAITSTRRHTGPVHNIASSSQAHSTTQQPPPIARPALQLPSQASHTSQNTSIAQARVRSDDTLRPGRVIQSTPSKATPSTQTNPQAALNSLQPPVIPQNGHPSATTTSRPQVPVPNPQESAHTPFAALAQWAEGQGYRIDRLMNPAPRNDTRPRISAQRSQAQGRSAMPPFDPAAHNTPGRGSTDWRAWRRNVEETGRVPLTNAQPNQGVTSGNWRGQGRGEPEGNQRLAPIRNNAGVNPNDNRMRAEGTRAGRGEAGGQAPAVVGVGARINTTIYDTDIAHITYAPNDDFCIRWENTCLNHQLASMTIEFEGSAIWLYGPPRSQLNTIPGDYKICLRETHRMVYDPICYRVNTAEAYSASEYDSPVVIFAKGGLQYQKHRVVVSVSEPEDETRKYQGIQFSHAVYTIERLVPWPLEEDNWRFRQVVMHDTHPLISYSPVGSIASRPCAGNCWASHASGWTAKTYTDEYGYVVSWHELKSRNEWNQAQWGIDVIVTAGAAVLYGIPKAHITDVDYLSYVCVRINSGPCEVVDVKHAYLNAEHHHELVPMWRNDALDPYRETHISVRLVKTQSPSLSVFPFKAIHYYGLQEYSSPNPPVGRLEDVIIPHDHEAIVYHPGRRCVKWILWWCTEWFDPWTWREAGPSDDVLTYRSTVSFYRETEDPSIELEFQGSAVYVYGAPRSLIESTFASQHVCINNVCHVVDAKQAYLNALKGPLESAKVRQTDGPGQNCLDANVATLSPIHPELDPVLIWSMTGLDDQKLHTLRLALASLPSDDNAEMSIAKVVYTKVNYEMGQSRPDTPIPQPDATYEGPQYPPHATKWIEWSGCGDNFECGRLLVPLDYHNGSLGHADLSVGRYLAKNRTSRLGSLFVNPGGPGGSGLSFLYRAGPALATLLDDRYDIVSWDPRGINGTTPGVDCFASQTDQDIAFGHTYQDVGFEARNLSNPVDRAVFAQQVRKADAENAVIAELCLNRTGEALRHVGTATVVRDLELLSRIIEGPEKLVNFWGFSYGTVVGNYFVNMFPERVGNVTIDGVVDPTLWATTGAYEWGKWDLVDTEKAYTNFINTCAEVGPERCALNTNETSTAPTIRKAVEKLLNDLYERPLPVPHGEQPYILTSGMIRNLIFTNMYRPRGWPTLAERIAAAIKGDGAPVMNAVLNTIELNTTKKAQTAMAIEAVTCADGPELYGVESHKAVEAIIEENVLTYERTSTHFTGVEVSMCHHWKSREAERFIGPFNHTTLANEILVIGNTADPITPVVNARTVNKLLPQSRLIVQDGSGHCSLAMASTCTAKAIRGYFLDGVLPPNGIVCDTVERLFPEKSAPAEAKAWLSPEASLSEVDAHLAEAVRNLGMAMEPFVGLHKKPKSLL</sequence>
<dbReference type="Gene3D" id="2.60.120.260">
    <property type="entry name" value="Galactose-binding domain-like"/>
    <property type="match status" value="1"/>
</dbReference>
<feature type="compositionally biased region" description="Polar residues" evidence="3">
    <location>
        <begin position="808"/>
        <end position="831"/>
    </location>
</feature>
<evidence type="ECO:0000256" key="4">
    <source>
        <dbReference type="SAM" id="SignalP"/>
    </source>
</evidence>
<evidence type="ECO:0000256" key="1">
    <source>
        <dbReference type="ARBA" id="ARBA00010088"/>
    </source>
</evidence>
<feature type="compositionally biased region" description="Pro residues" evidence="3">
    <location>
        <begin position="639"/>
        <end position="694"/>
    </location>
</feature>
<dbReference type="Gene3D" id="3.40.50.1820">
    <property type="entry name" value="alpha/beta hydrolase"/>
    <property type="match status" value="1"/>
</dbReference>
<keyword evidence="8" id="KW-1185">Reference proteome</keyword>
<dbReference type="Proteomes" id="UP000027456">
    <property type="component" value="Unassembled WGS sequence"/>
</dbReference>
<dbReference type="STRING" id="1423351.A0A074S7K3"/>
<dbReference type="EMBL" id="AZST01000084">
    <property type="protein sequence ID" value="KEP52868.1"/>
    <property type="molecule type" value="Genomic_DNA"/>
</dbReference>
<keyword evidence="4" id="KW-0732">Signal</keyword>
<feature type="compositionally biased region" description="Low complexity" evidence="3">
    <location>
        <begin position="756"/>
        <end position="766"/>
    </location>
</feature>
<dbReference type="PRINTS" id="PR01217">
    <property type="entry name" value="PRICHEXTENSN"/>
</dbReference>
<feature type="compositionally biased region" description="Polar residues" evidence="3">
    <location>
        <begin position="778"/>
        <end position="792"/>
    </location>
</feature>
<dbReference type="PANTHER" id="PTHR43248:SF25">
    <property type="entry name" value="AB HYDROLASE-1 DOMAIN-CONTAINING PROTEIN-RELATED"/>
    <property type="match status" value="1"/>
</dbReference>
<evidence type="ECO:0000259" key="5">
    <source>
        <dbReference type="Pfam" id="PF00561"/>
    </source>
</evidence>
<dbReference type="SUPFAM" id="SSF53474">
    <property type="entry name" value="alpha/beta-Hydrolases"/>
    <property type="match status" value="1"/>
</dbReference>
<keyword evidence="2 7" id="KW-0378">Hydrolase</keyword>
<dbReference type="HOGENOM" id="CLU_232272_0_0_1"/>
<feature type="region of interest" description="Disordered" evidence="3">
    <location>
        <begin position="630"/>
        <end position="859"/>
    </location>
</feature>
<feature type="chain" id="PRO_5001699988" evidence="4">
    <location>
        <begin position="24"/>
        <end position="2109"/>
    </location>
</feature>
<dbReference type="PANTHER" id="PTHR43248">
    <property type="entry name" value="2-SUCCINYL-6-HYDROXY-2,4-CYCLOHEXADIENE-1-CARBOXYLATE SYNTHASE"/>
    <property type="match status" value="1"/>
</dbReference>
<feature type="compositionally biased region" description="Basic and acidic residues" evidence="3">
    <location>
        <begin position="926"/>
        <end position="936"/>
    </location>
</feature>
<gene>
    <name evidence="7" type="ORF">V565_039020</name>
</gene>
<evidence type="ECO:0000259" key="6">
    <source>
        <dbReference type="Pfam" id="PF08386"/>
    </source>
</evidence>
<reference evidence="7 8" key="1">
    <citation type="submission" date="2013-12" db="EMBL/GenBank/DDBJ databases">
        <authorList>
            <person name="Cubeta M."/>
            <person name="Pakala S."/>
            <person name="Fedorova N."/>
            <person name="Thomas E."/>
            <person name="Dean R."/>
            <person name="Jabaji S."/>
            <person name="Neate S."/>
            <person name="Toda T."/>
            <person name="Tavantzis S."/>
            <person name="Vilgalys R."/>
            <person name="Bharathan N."/>
            <person name="Pakala S."/>
            <person name="Losada L.S."/>
            <person name="Zafar N."/>
            <person name="Nierman W."/>
        </authorList>
    </citation>
    <scope>NUCLEOTIDE SEQUENCE [LARGE SCALE GENOMIC DNA]</scope>
    <source>
        <strain evidence="7 8">123E</strain>
    </source>
</reference>
<feature type="region of interest" description="Disordered" evidence="3">
    <location>
        <begin position="883"/>
        <end position="982"/>
    </location>
</feature>
<organism evidence="7 8">
    <name type="scientific">Rhizoctonia solani 123E</name>
    <dbReference type="NCBI Taxonomy" id="1423351"/>
    <lineage>
        <taxon>Eukaryota</taxon>
        <taxon>Fungi</taxon>
        <taxon>Dikarya</taxon>
        <taxon>Basidiomycota</taxon>
        <taxon>Agaricomycotina</taxon>
        <taxon>Agaricomycetes</taxon>
        <taxon>Cantharellales</taxon>
        <taxon>Ceratobasidiaceae</taxon>
        <taxon>Rhizoctonia</taxon>
    </lineage>
</organism>
<name>A0A074S7K3_9AGAM</name>
<feature type="compositionally biased region" description="Polar residues" evidence="3">
    <location>
        <begin position="941"/>
        <end position="954"/>
    </location>
</feature>
<comment type="similarity">
    <text evidence="1">Belongs to the peptidase S33 family.</text>
</comment>